<protein>
    <submittedName>
        <fullName evidence="6">B-cell receptor CD22</fullName>
    </submittedName>
</protein>
<reference evidence="6" key="1">
    <citation type="journal article" date="2012" name="Nature">
        <title>The oyster genome reveals stress adaptation and complexity of shell formation.</title>
        <authorList>
            <person name="Zhang G."/>
            <person name="Fang X."/>
            <person name="Guo X."/>
            <person name="Li L."/>
            <person name="Luo R."/>
            <person name="Xu F."/>
            <person name="Yang P."/>
            <person name="Zhang L."/>
            <person name="Wang X."/>
            <person name="Qi H."/>
            <person name="Xiong Z."/>
            <person name="Que H."/>
            <person name="Xie Y."/>
            <person name="Holland P.W."/>
            <person name="Paps J."/>
            <person name="Zhu Y."/>
            <person name="Wu F."/>
            <person name="Chen Y."/>
            <person name="Wang J."/>
            <person name="Peng C."/>
            <person name="Meng J."/>
            <person name="Yang L."/>
            <person name="Liu J."/>
            <person name="Wen B."/>
            <person name="Zhang N."/>
            <person name="Huang Z."/>
            <person name="Zhu Q."/>
            <person name="Feng Y."/>
            <person name="Mount A."/>
            <person name="Hedgecock D."/>
            <person name="Xu Z."/>
            <person name="Liu Y."/>
            <person name="Domazet-Loso T."/>
            <person name="Du Y."/>
            <person name="Sun X."/>
            <person name="Zhang S."/>
            <person name="Liu B."/>
            <person name="Cheng P."/>
            <person name="Jiang X."/>
            <person name="Li J."/>
            <person name="Fan D."/>
            <person name="Wang W."/>
            <person name="Fu W."/>
            <person name="Wang T."/>
            <person name="Wang B."/>
            <person name="Zhang J."/>
            <person name="Peng Z."/>
            <person name="Li Y."/>
            <person name="Li N."/>
            <person name="Wang J."/>
            <person name="Chen M."/>
            <person name="He Y."/>
            <person name="Tan F."/>
            <person name="Song X."/>
            <person name="Zheng Q."/>
            <person name="Huang R."/>
            <person name="Yang H."/>
            <person name="Du X."/>
            <person name="Chen L."/>
            <person name="Yang M."/>
            <person name="Gaffney P.M."/>
            <person name="Wang S."/>
            <person name="Luo L."/>
            <person name="She Z."/>
            <person name="Ming Y."/>
            <person name="Huang W."/>
            <person name="Zhang S."/>
            <person name="Huang B."/>
            <person name="Zhang Y."/>
            <person name="Qu T."/>
            <person name="Ni P."/>
            <person name="Miao G."/>
            <person name="Wang J."/>
            <person name="Wang Q."/>
            <person name="Steinberg C.E."/>
            <person name="Wang H."/>
            <person name="Li N."/>
            <person name="Qian L."/>
            <person name="Zhang G."/>
            <person name="Li Y."/>
            <person name="Yang H."/>
            <person name="Liu X."/>
            <person name="Wang J."/>
            <person name="Yin Y."/>
            <person name="Wang J."/>
        </authorList>
    </citation>
    <scope>NUCLEOTIDE SEQUENCE [LARGE SCALE GENOMIC DNA]</scope>
    <source>
        <strain evidence="6">05x7-T-G4-1.051#20</strain>
    </source>
</reference>
<keyword evidence="6" id="KW-0675">Receptor</keyword>
<dbReference type="PANTHER" id="PTHR11640">
    <property type="entry name" value="NEPHRIN"/>
    <property type="match status" value="1"/>
</dbReference>
<keyword evidence="3" id="KW-1015">Disulfide bond</keyword>
<dbReference type="EMBL" id="JH816701">
    <property type="protein sequence ID" value="EKC25213.1"/>
    <property type="molecule type" value="Genomic_DNA"/>
</dbReference>
<dbReference type="Gene3D" id="2.60.40.10">
    <property type="entry name" value="Immunoglobulins"/>
    <property type="match status" value="1"/>
</dbReference>
<evidence type="ECO:0000313" key="6">
    <source>
        <dbReference type="EMBL" id="EKC25213.1"/>
    </source>
</evidence>
<dbReference type="GO" id="GO:0005911">
    <property type="term" value="C:cell-cell junction"/>
    <property type="evidence" value="ECO:0007669"/>
    <property type="project" value="TreeGrafter"/>
</dbReference>
<keyword evidence="2" id="KW-0472">Membrane</keyword>
<accession>K1PU64</accession>
<evidence type="ECO:0000256" key="3">
    <source>
        <dbReference type="ARBA" id="ARBA00023157"/>
    </source>
</evidence>
<evidence type="ECO:0000256" key="5">
    <source>
        <dbReference type="ARBA" id="ARBA00023319"/>
    </source>
</evidence>
<proteinExistence type="predicted"/>
<dbReference type="InterPro" id="IPR051275">
    <property type="entry name" value="Cell_adhesion_signaling"/>
</dbReference>
<evidence type="ECO:0000256" key="2">
    <source>
        <dbReference type="ARBA" id="ARBA00023136"/>
    </source>
</evidence>
<gene>
    <name evidence="6" type="ORF">CGI_10014893</name>
</gene>
<dbReference type="GO" id="GO:0098609">
    <property type="term" value="P:cell-cell adhesion"/>
    <property type="evidence" value="ECO:0007669"/>
    <property type="project" value="TreeGrafter"/>
</dbReference>
<sequence>MVSNAPRNTTIRSYGDIDDLQEGPGFFELSCDADCNPECDRYKIYHNGALLNESKDSRIKKDRRNAGRYQCAASNSVGNRFQNSTNSLDIDIKYAPGNVSIFFSSDNGDMQEGNGSINITCYADCNPECDGYFIHHNDRRYQTKEKRIIKDRINSGLYKCDAVNSLGRSVNITVILESNKKELAINISDILPRDVSCRTDCNFPGCDSEITVKRDSHLYRTIRSREGIFENRAVERSDGGTYVCMVGTRVSGNNFKLIIYRKSKSFNFFVFRIDLVNV</sequence>
<keyword evidence="4" id="KW-0325">Glycoprotein</keyword>
<evidence type="ECO:0000256" key="4">
    <source>
        <dbReference type="ARBA" id="ARBA00023180"/>
    </source>
</evidence>
<organism evidence="6">
    <name type="scientific">Magallana gigas</name>
    <name type="common">Pacific oyster</name>
    <name type="synonym">Crassostrea gigas</name>
    <dbReference type="NCBI Taxonomy" id="29159"/>
    <lineage>
        <taxon>Eukaryota</taxon>
        <taxon>Metazoa</taxon>
        <taxon>Spiralia</taxon>
        <taxon>Lophotrochozoa</taxon>
        <taxon>Mollusca</taxon>
        <taxon>Bivalvia</taxon>
        <taxon>Autobranchia</taxon>
        <taxon>Pteriomorphia</taxon>
        <taxon>Ostreida</taxon>
        <taxon>Ostreoidea</taxon>
        <taxon>Ostreidae</taxon>
        <taxon>Magallana</taxon>
    </lineage>
</organism>
<comment type="subcellular location">
    <subcellularLocation>
        <location evidence="1">Membrane</location>
        <topology evidence="1">Single-pass type I membrane protein</topology>
    </subcellularLocation>
</comment>
<dbReference type="AlphaFoldDB" id="K1PU64"/>
<dbReference type="Pfam" id="PF13895">
    <property type="entry name" value="Ig_2"/>
    <property type="match status" value="1"/>
</dbReference>
<evidence type="ECO:0000256" key="1">
    <source>
        <dbReference type="ARBA" id="ARBA00004479"/>
    </source>
</evidence>
<dbReference type="InParanoid" id="K1PU64"/>
<dbReference type="GO" id="GO:0050839">
    <property type="term" value="F:cell adhesion molecule binding"/>
    <property type="evidence" value="ECO:0007669"/>
    <property type="project" value="TreeGrafter"/>
</dbReference>
<dbReference type="GO" id="GO:0005886">
    <property type="term" value="C:plasma membrane"/>
    <property type="evidence" value="ECO:0007669"/>
    <property type="project" value="TreeGrafter"/>
</dbReference>
<dbReference type="PANTHER" id="PTHR11640:SF31">
    <property type="entry name" value="IRREGULAR CHIASM C-ROUGHEST PROTEIN-RELATED"/>
    <property type="match status" value="1"/>
</dbReference>
<dbReference type="HOGENOM" id="CLU_1002022_0_0_1"/>
<name>K1PU64_MAGGI</name>
<keyword evidence="5" id="KW-0393">Immunoglobulin domain</keyword>
<dbReference type="InterPro" id="IPR013783">
    <property type="entry name" value="Ig-like_fold"/>
</dbReference>